<name>A3D9C9_SHEB5</name>
<dbReference type="EMBL" id="CP000563">
    <property type="protein sequence ID" value="ABN63342.1"/>
    <property type="molecule type" value="Genomic_DNA"/>
</dbReference>
<feature type="transmembrane region" description="Helical" evidence="2">
    <location>
        <begin position="45"/>
        <end position="68"/>
    </location>
</feature>
<gene>
    <name evidence="3" type="ordered locus">Sbal_3871</name>
</gene>
<dbReference type="AlphaFoldDB" id="A3D9C9"/>
<dbReference type="OrthoDB" id="346283at2"/>
<sequence length="189" mass="21535" precursor="true">MIKSIITPIATIILICSLAPLAYYFNFGHLSISDKPENWGVFGDYIGGILNPILSFSAFIGVLITVLLQRSQLQQTQSQLTMTKEELELTRVELRRSADAQAQQIESVNIQNFEATFFNLLNRFESQIAHIIRVYLEKEVKNDNNVPSAFSFDRDIRYCGFEHLRPEFNSEVRHSTIKQLIGEIPPQAA</sequence>
<proteinExistence type="predicted"/>
<dbReference type="KEGG" id="sbl:Sbal_3871"/>
<feature type="transmembrane region" description="Helical" evidence="2">
    <location>
        <begin position="5"/>
        <end position="25"/>
    </location>
</feature>
<dbReference type="HOGENOM" id="CLU_1433572_0_0_6"/>
<keyword evidence="2" id="KW-0812">Transmembrane</keyword>
<evidence type="ECO:0000256" key="1">
    <source>
        <dbReference type="SAM" id="Coils"/>
    </source>
</evidence>
<keyword evidence="1" id="KW-0175">Coiled coil</keyword>
<evidence type="ECO:0000313" key="3">
    <source>
        <dbReference type="EMBL" id="ABN63342.1"/>
    </source>
</evidence>
<feature type="coiled-coil region" evidence="1">
    <location>
        <begin position="73"/>
        <end position="104"/>
    </location>
</feature>
<reference evidence="3 4" key="1">
    <citation type="submission" date="2007-02" db="EMBL/GenBank/DDBJ databases">
        <title>Complete sequence of chromosome of Shewanella baltica OS155.</title>
        <authorList>
            <consortium name="US DOE Joint Genome Institute"/>
            <person name="Copeland A."/>
            <person name="Lucas S."/>
            <person name="Lapidus A."/>
            <person name="Barry K."/>
            <person name="Detter J.C."/>
            <person name="Glavina del Rio T."/>
            <person name="Hammon N."/>
            <person name="Israni S."/>
            <person name="Dalin E."/>
            <person name="Tice H."/>
            <person name="Pitluck S."/>
            <person name="Sims D.R."/>
            <person name="Brettin T."/>
            <person name="Bruce D."/>
            <person name="Han C."/>
            <person name="Tapia R."/>
            <person name="Brainard J."/>
            <person name="Schmutz J."/>
            <person name="Larimer F."/>
            <person name="Land M."/>
            <person name="Hauser L."/>
            <person name="Kyrpides N."/>
            <person name="Mikhailova N."/>
            <person name="Brettar I."/>
            <person name="Klappenbach J."/>
            <person name="Konstantinidis K."/>
            <person name="Rodrigues J."/>
            <person name="Tiedje J."/>
            <person name="Richardson P."/>
        </authorList>
    </citation>
    <scope>NUCLEOTIDE SEQUENCE [LARGE SCALE GENOMIC DNA]</scope>
    <source>
        <strain evidence="4">OS155 / ATCC BAA-1091</strain>
    </source>
</reference>
<dbReference type="Proteomes" id="UP000001557">
    <property type="component" value="Chromosome"/>
</dbReference>
<evidence type="ECO:0000256" key="2">
    <source>
        <dbReference type="SAM" id="Phobius"/>
    </source>
</evidence>
<keyword evidence="2" id="KW-0472">Membrane</keyword>
<keyword evidence="2" id="KW-1133">Transmembrane helix</keyword>
<accession>A3D9C9</accession>
<dbReference type="RefSeq" id="WP_011847969.1">
    <property type="nucleotide sequence ID" value="NC_009052.1"/>
</dbReference>
<organism evidence="3 4">
    <name type="scientific">Shewanella baltica (strain OS155 / ATCC BAA-1091)</name>
    <dbReference type="NCBI Taxonomy" id="325240"/>
    <lineage>
        <taxon>Bacteria</taxon>
        <taxon>Pseudomonadati</taxon>
        <taxon>Pseudomonadota</taxon>
        <taxon>Gammaproteobacteria</taxon>
        <taxon>Alteromonadales</taxon>
        <taxon>Shewanellaceae</taxon>
        <taxon>Shewanella</taxon>
    </lineage>
</organism>
<protein>
    <submittedName>
        <fullName evidence="3">Uncharacterized protein</fullName>
    </submittedName>
</protein>
<keyword evidence="4" id="KW-1185">Reference proteome</keyword>
<evidence type="ECO:0000313" key="4">
    <source>
        <dbReference type="Proteomes" id="UP000001557"/>
    </source>
</evidence>